<evidence type="ECO:0000313" key="13">
    <source>
        <dbReference type="EMBL" id="RHD89417.1"/>
    </source>
</evidence>
<reference evidence="5" key="7">
    <citation type="submission" date="2020-02" db="EMBL/GenBank/DDBJ databases">
        <authorList>
            <person name="Littmann E."/>
            <person name="Sorbara M."/>
        </authorList>
    </citation>
    <scope>NUCLEOTIDE SEQUENCE</scope>
    <source>
        <strain evidence="5">MSK.17.79</strain>
    </source>
</reference>
<evidence type="ECO:0000313" key="16">
    <source>
        <dbReference type="Proteomes" id="UP000095602"/>
    </source>
</evidence>
<accession>A0A173V7Y5</accession>
<sequence>MLLLTLNMNMFNFVIDDSFNDYFDSISTDIAFIQECRYNRINEQYYAKWAGNYEEPIDRRFHLSVAISKDENISKSNNDLKADYTCIFVKYALKRNLHKNRFLK</sequence>
<reference evidence="15 27" key="4">
    <citation type="submission" date="2019-08" db="EMBL/GenBank/DDBJ databases">
        <authorList>
            <person name="Duncan S."/>
            <person name="Walker A."/>
        </authorList>
    </citation>
    <scope>NUCLEOTIDE SEQUENCE [LARGE SCALE GENOMIC DNA]</scope>
    <source>
        <strain evidence="15 27">L2-21</strain>
    </source>
</reference>
<dbReference type="Proteomes" id="UP000286341">
    <property type="component" value="Unassembled WGS sequence"/>
</dbReference>
<evidence type="ECO:0000313" key="19">
    <source>
        <dbReference type="Proteomes" id="UP000266698"/>
    </source>
</evidence>
<gene>
    <name evidence="14" type="ORF">DW001_14235</name>
    <name evidence="13" type="ORF">DW775_15715</name>
    <name evidence="12" type="ORF">DW912_16075</name>
    <name evidence="11" type="ORF">DW948_12200</name>
    <name evidence="10" type="ORF">DW975_13900</name>
    <name evidence="9" type="ORF">DWV45_15370</name>
    <name evidence="8" type="ORF">DWW89_16355</name>
    <name evidence="7" type="ORF">DWX06_13780</name>
    <name evidence="6" type="ORF">DXB72_16225</name>
    <name evidence="2" type="ORF">ERS852497_02862</name>
    <name evidence="1" type="ORF">ERS852580_02758</name>
    <name evidence="15" type="ORF">FYL37_12040</name>
    <name evidence="5" type="ORF">G4319_15165</name>
    <name evidence="3" type="ORF">GKE07_16615</name>
    <name evidence="4" type="ORF">GKE44_13495</name>
</gene>
<dbReference type="Proteomes" id="UP000479563">
    <property type="component" value="Unassembled WGS sequence"/>
</dbReference>
<reference evidence="15 27" key="5">
    <citation type="submission" date="2019-09" db="EMBL/GenBank/DDBJ databases">
        <title>Strain-level analysis of Eubacterium rectale using genomes from metagenomes.</title>
        <authorList>
            <person name="Karcher N."/>
            <person name="Segata N."/>
        </authorList>
    </citation>
    <scope>NUCLEOTIDE SEQUENCE [LARGE SCALE GENOMIC DNA]</scope>
    <source>
        <strain evidence="15 27">L2-21</strain>
    </source>
</reference>
<evidence type="ECO:0000313" key="11">
    <source>
        <dbReference type="EMBL" id="RHA10853.1"/>
    </source>
</evidence>
<dbReference type="Proteomes" id="UP000465607">
    <property type="component" value="Unassembled WGS sequence"/>
</dbReference>
<evidence type="ECO:0000313" key="22">
    <source>
        <dbReference type="Proteomes" id="UP000283765"/>
    </source>
</evidence>
<evidence type="ECO:0000313" key="20">
    <source>
        <dbReference type="Proteomes" id="UP000283431"/>
    </source>
</evidence>
<organism evidence="1 17">
    <name type="scientific">Agathobacter rectalis</name>
    <dbReference type="NCBI Taxonomy" id="39491"/>
    <lineage>
        <taxon>Bacteria</taxon>
        <taxon>Bacillati</taxon>
        <taxon>Bacillota</taxon>
        <taxon>Clostridia</taxon>
        <taxon>Lachnospirales</taxon>
        <taxon>Lachnospiraceae</taxon>
        <taxon>Agathobacter</taxon>
    </lineage>
</organism>
<dbReference type="RefSeq" id="WP_012744346.1">
    <property type="nucleotide sequence ID" value="NZ_QRXG01000031.1"/>
</dbReference>
<reference evidence="28 29" key="3">
    <citation type="journal article" date="2019" name="Nat. Med.">
        <title>A library of human gut bacterial isolates paired with longitudinal multiomics data enables mechanistic microbiome research.</title>
        <authorList>
            <person name="Poyet M."/>
            <person name="Groussin M."/>
            <person name="Gibbons S.M."/>
            <person name="Avila-Pacheco J."/>
            <person name="Jiang X."/>
            <person name="Kearney S.M."/>
            <person name="Perrotta A.R."/>
            <person name="Berdy B."/>
            <person name="Zhao S."/>
            <person name="Lieberman T.D."/>
            <person name="Swanson P.K."/>
            <person name="Smith M."/>
            <person name="Roesemann S."/>
            <person name="Alexander J.E."/>
            <person name="Rich S.A."/>
            <person name="Livny J."/>
            <person name="Vlamakis H."/>
            <person name="Clish C."/>
            <person name="Bullock K."/>
            <person name="Deik A."/>
            <person name="Scott J."/>
            <person name="Pierce K.A."/>
            <person name="Xavier R.J."/>
            <person name="Alm E.J."/>
        </authorList>
    </citation>
    <scope>NUCLEOTIDE SEQUENCE [LARGE SCALE GENOMIC DNA]</scope>
    <source>
        <strain evidence="3 29">BIOML-A11</strain>
        <strain evidence="4 28">BIOML-A5</strain>
    </source>
</reference>
<evidence type="ECO:0000313" key="18">
    <source>
        <dbReference type="Proteomes" id="UP000260970"/>
    </source>
</evidence>
<dbReference type="EMBL" id="QSFZ01000031">
    <property type="protein sequence ID" value="RHA87850.1"/>
    <property type="molecule type" value="Genomic_DNA"/>
</dbReference>
<evidence type="ECO:0000313" key="6">
    <source>
        <dbReference type="EMBL" id="RGN18972.1"/>
    </source>
</evidence>
<evidence type="ECO:0000313" key="7">
    <source>
        <dbReference type="EMBL" id="RGT78887.1"/>
    </source>
</evidence>
<dbReference type="EMBL" id="QSFB01000020">
    <property type="protein sequence ID" value="RHA10853.1"/>
    <property type="molecule type" value="Genomic_DNA"/>
</dbReference>
<dbReference type="Proteomes" id="UP000283683">
    <property type="component" value="Unassembled WGS sequence"/>
</dbReference>
<evidence type="ECO:0000313" key="28">
    <source>
        <dbReference type="Proteomes" id="UP000465607"/>
    </source>
</evidence>
<dbReference type="Proteomes" id="UP000324325">
    <property type="component" value="Unassembled WGS sequence"/>
</dbReference>
<dbReference type="EMBL" id="QSAZ01000022">
    <property type="protein sequence ID" value="RGW84903.1"/>
    <property type="molecule type" value="Genomic_DNA"/>
</dbReference>
<evidence type="ECO:0000313" key="1">
    <source>
        <dbReference type="EMBL" id="CUN23469.1"/>
    </source>
</evidence>
<dbReference type="Proteomes" id="UP000283765">
    <property type="component" value="Unassembled WGS sequence"/>
</dbReference>
<protein>
    <submittedName>
        <fullName evidence="1">Uncharacterized protein</fullName>
    </submittedName>
</protein>
<evidence type="ECO:0000313" key="24">
    <source>
        <dbReference type="Proteomes" id="UP000284835"/>
    </source>
</evidence>
<dbReference type="EMBL" id="QRXG01000031">
    <property type="protein sequence ID" value="RGT78887.1"/>
    <property type="molecule type" value="Genomic_DNA"/>
</dbReference>
<evidence type="ECO:0000313" key="26">
    <source>
        <dbReference type="Proteomes" id="UP000286341"/>
    </source>
</evidence>
<reference evidence="5" key="6">
    <citation type="journal article" date="2020" name="Cell Host Microbe">
        <title>Functional and Genomic Variation between Human-Derived Isolates of Lachnospiraceae Reveals Inter- and Intra-Species Diversity.</title>
        <authorList>
            <person name="Sorbara M.T."/>
            <person name="Littmann E.R."/>
            <person name="Fontana E."/>
            <person name="Moody T.U."/>
            <person name="Kohout C.E."/>
            <person name="Gjonbalaj M."/>
            <person name="Eaton V."/>
            <person name="Seok R."/>
            <person name="Leiner I.M."/>
            <person name="Pamer E.G."/>
        </authorList>
    </citation>
    <scope>NUCLEOTIDE SEQUENCE</scope>
    <source>
        <strain evidence="5">MSK.17.79</strain>
    </source>
</reference>
<evidence type="ECO:0000313" key="2">
    <source>
        <dbReference type="EMBL" id="CUP43487.1"/>
    </source>
</evidence>
<evidence type="ECO:0000313" key="12">
    <source>
        <dbReference type="EMBL" id="RHA87850.1"/>
    </source>
</evidence>
<evidence type="ECO:0000313" key="10">
    <source>
        <dbReference type="EMBL" id="RGZ73906.1"/>
    </source>
</evidence>
<evidence type="ECO:0000313" key="9">
    <source>
        <dbReference type="EMBL" id="RGW84903.1"/>
    </source>
</evidence>
<evidence type="ECO:0000313" key="25">
    <source>
        <dbReference type="Proteomes" id="UP000286220"/>
    </source>
</evidence>
<dbReference type="EMBL" id="QRXR01000047">
    <property type="protein sequence ID" value="RGU19049.1"/>
    <property type="molecule type" value="Genomic_DNA"/>
</dbReference>
<dbReference type="Proteomes" id="UP001193670">
    <property type="component" value="Unassembled WGS sequence"/>
</dbReference>
<evidence type="ECO:0000313" key="27">
    <source>
        <dbReference type="Proteomes" id="UP000324325"/>
    </source>
</evidence>
<dbReference type="Proteomes" id="UP000284296">
    <property type="component" value="Unassembled WGS sequence"/>
</dbReference>
<dbReference type="EMBL" id="QSEN01000036">
    <property type="protein sequence ID" value="RGZ73906.1"/>
    <property type="molecule type" value="Genomic_DNA"/>
</dbReference>
<dbReference type="EMBL" id="CYXM01000015">
    <property type="protein sequence ID" value="CUN23469.1"/>
    <property type="molecule type" value="Genomic_DNA"/>
</dbReference>
<dbReference type="AlphaFoldDB" id="A0A173V7Y5"/>
<dbReference type="EMBL" id="QSUG01000031">
    <property type="protein sequence ID" value="RGN18972.1"/>
    <property type="molecule type" value="Genomic_DNA"/>
</dbReference>
<name>A0A173V7Y5_9FIRM</name>
<evidence type="ECO:0000313" key="14">
    <source>
        <dbReference type="EMBL" id="RHL76300.1"/>
    </source>
</evidence>
<dbReference type="EMBL" id="WKQP01000079">
    <property type="protein sequence ID" value="MSC61748.1"/>
    <property type="molecule type" value="Genomic_DNA"/>
</dbReference>
<evidence type="ECO:0000313" key="21">
    <source>
        <dbReference type="Proteomes" id="UP000283683"/>
    </source>
</evidence>
<dbReference type="EMBL" id="QRPB01000021">
    <property type="protein sequence ID" value="RHL76300.1"/>
    <property type="molecule type" value="Genomic_DNA"/>
</dbReference>
<dbReference type="Proteomes" id="UP000284835">
    <property type="component" value="Unassembled WGS sequence"/>
</dbReference>
<reference evidence="16 17" key="1">
    <citation type="submission" date="2015-09" db="EMBL/GenBank/DDBJ databases">
        <authorList>
            <consortium name="Pathogen Informatics"/>
        </authorList>
    </citation>
    <scope>NUCLEOTIDE SEQUENCE [LARGE SCALE GENOMIC DNA]</scope>
    <source>
        <strain evidence="2 16">2789STDY5834884</strain>
        <strain evidence="1 17">2789STDY5834968</strain>
    </source>
</reference>
<dbReference type="Proteomes" id="UP000283431">
    <property type="component" value="Unassembled WGS sequence"/>
</dbReference>
<dbReference type="Proteomes" id="UP000095673">
    <property type="component" value="Unassembled WGS sequence"/>
</dbReference>
<reference evidence="18 19" key="2">
    <citation type="submission" date="2018-08" db="EMBL/GenBank/DDBJ databases">
        <title>A genome reference for cultivated species of the human gut microbiota.</title>
        <authorList>
            <person name="Zou Y."/>
            <person name="Xue W."/>
            <person name="Luo G."/>
        </authorList>
    </citation>
    <scope>NUCLEOTIDE SEQUENCE [LARGE SCALE GENOMIC DNA]</scope>
    <source>
        <strain evidence="9 21">AF06-19</strain>
        <strain evidence="8 22">AF17-27</strain>
        <strain evidence="7 23">AF18-16LB</strain>
        <strain evidence="14 19">AF36-2BH</strain>
        <strain evidence="13 24">AM30-13AC</strain>
        <strain evidence="12 25">AM42-17AT</strain>
        <strain evidence="11 26">AM44-1AT</strain>
        <strain evidence="10 20">AM48-7</strain>
        <strain evidence="6 18">OM05-6AA</strain>
    </source>
</reference>
<evidence type="ECO:0000313" key="17">
    <source>
        <dbReference type="Proteomes" id="UP000095673"/>
    </source>
</evidence>
<evidence type="ECO:0000313" key="23">
    <source>
        <dbReference type="Proteomes" id="UP000284296"/>
    </source>
</evidence>
<evidence type="ECO:0000313" key="8">
    <source>
        <dbReference type="EMBL" id="RGU19049.1"/>
    </source>
</evidence>
<dbReference type="Proteomes" id="UP000260970">
    <property type="component" value="Unassembled WGS sequence"/>
</dbReference>
<evidence type="ECO:0000313" key="4">
    <source>
        <dbReference type="EMBL" id="MSD28113.1"/>
    </source>
</evidence>
<evidence type="ECO:0000313" key="5">
    <source>
        <dbReference type="EMBL" id="NSC28631.1"/>
    </source>
</evidence>
<dbReference type="Proteomes" id="UP000266698">
    <property type="component" value="Unassembled WGS sequence"/>
</dbReference>
<dbReference type="EMBL" id="VSTG01000018">
    <property type="protein sequence ID" value="TYL56536.1"/>
    <property type="molecule type" value="Genomic_DNA"/>
</dbReference>
<evidence type="ECO:0000313" key="15">
    <source>
        <dbReference type="EMBL" id="TYL56536.1"/>
    </source>
</evidence>
<dbReference type="EMBL" id="QSJS01000044">
    <property type="protein sequence ID" value="RHD89417.1"/>
    <property type="molecule type" value="Genomic_DNA"/>
</dbReference>
<dbReference type="EMBL" id="CZAJ01000048">
    <property type="protein sequence ID" value="CUP43487.1"/>
    <property type="molecule type" value="Genomic_DNA"/>
</dbReference>
<dbReference type="EMBL" id="WKQV01000040">
    <property type="protein sequence ID" value="MSD28113.1"/>
    <property type="molecule type" value="Genomic_DNA"/>
</dbReference>
<dbReference type="Proteomes" id="UP000286220">
    <property type="component" value="Unassembled WGS sequence"/>
</dbReference>
<dbReference type="EMBL" id="JAAILW010000057">
    <property type="protein sequence ID" value="NSC28631.1"/>
    <property type="molecule type" value="Genomic_DNA"/>
</dbReference>
<evidence type="ECO:0000313" key="29">
    <source>
        <dbReference type="Proteomes" id="UP000479563"/>
    </source>
</evidence>
<proteinExistence type="predicted"/>
<evidence type="ECO:0000313" key="3">
    <source>
        <dbReference type="EMBL" id="MSC61748.1"/>
    </source>
</evidence>
<dbReference type="Proteomes" id="UP000095602">
    <property type="component" value="Unassembled WGS sequence"/>
</dbReference>